<keyword evidence="3" id="KW-1185">Reference proteome</keyword>
<accession>A0ABU6ST74</accession>
<sequence>MGEEEGGWRSKGGADDGGAYSSDSDWGIERVEPVHMRVGGRGGGGYDVGAATFCSWQNRQYTQEIATSEDVGSSSSQNSAIGRGSMSYSLKSGSSCSGINLQGCNLTG</sequence>
<evidence type="ECO:0000313" key="3">
    <source>
        <dbReference type="Proteomes" id="UP001341840"/>
    </source>
</evidence>
<reference evidence="2 3" key="1">
    <citation type="journal article" date="2023" name="Plants (Basel)">
        <title>Bridging the Gap: Combining Genomics and Transcriptomics Approaches to Understand Stylosanthes scabra, an Orphan Legume from the Brazilian Caatinga.</title>
        <authorList>
            <person name="Ferreira-Neto J.R.C."/>
            <person name="da Silva M.D."/>
            <person name="Binneck E."/>
            <person name="de Melo N.F."/>
            <person name="da Silva R.H."/>
            <person name="de Melo A.L.T.M."/>
            <person name="Pandolfi V."/>
            <person name="Bustamante F.O."/>
            <person name="Brasileiro-Vidal A.C."/>
            <person name="Benko-Iseppon A.M."/>
        </authorList>
    </citation>
    <scope>NUCLEOTIDE SEQUENCE [LARGE SCALE GENOMIC DNA]</scope>
    <source>
        <tissue evidence="2">Leaves</tissue>
    </source>
</reference>
<name>A0ABU6ST74_9FABA</name>
<protein>
    <submittedName>
        <fullName evidence="2">Uncharacterized protein</fullName>
    </submittedName>
</protein>
<evidence type="ECO:0000313" key="2">
    <source>
        <dbReference type="EMBL" id="MED6139542.1"/>
    </source>
</evidence>
<organism evidence="2 3">
    <name type="scientific">Stylosanthes scabra</name>
    <dbReference type="NCBI Taxonomy" id="79078"/>
    <lineage>
        <taxon>Eukaryota</taxon>
        <taxon>Viridiplantae</taxon>
        <taxon>Streptophyta</taxon>
        <taxon>Embryophyta</taxon>
        <taxon>Tracheophyta</taxon>
        <taxon>Spermatophyta</taxon>
        <taxon>Magnoliopsida</taxon>
        <taxon>eudicotyledons</taxon>
        <taxon>Gunneridae</taxon>
        <taxon>Pentapetalae</taxon>
        <taxon>rosids</taxon>
        <taxon>fabids</taxon>
        <taxon>Fabales</taxon>
        <taxon>Fabaceae</taxon>
        <taxon>Papilionoideae</taxon>
        <taxon>50 kb inversion clade</taxon>
        <taxon>dalbergioids sensu lato</taxon>
        <taxon>Dalbergieae</taxon>
        <taxon>Pterocarpus clade</taxon>
        <taxon>Stylosanthes</taxon>
    </lineage>
</organism>
<dbReference type="Proteomes" id="UP001341840">
    <property type="component" value="Unassembled WGS sequence"/>
</dbReference>
<gene>
    <name evidence="2" type="ORF">PIB30_084786</name>
</gene>
<evidence type="ECO:0000256" key="1">
    <source>
        <dbReference type="SAM" id="MobiDB-lite"/>
    </source>
</evidence>
<comment type="caution">
    <text evidence="2">The sequence shown here is derived from an EMBL/GenBank/DDBJ whole genome shotgun (WGS) entry which is preliminary data.</text>
</comment>
<feature type="compositionally biased region" description="Basic and acidic residues" evidence="1">
    <location>
        <begin position="1"/>
        <end position="14"/>
    </location>
</feature>
<feature type="region of interest" description="Disordered" evidence="1">
    <location>
        <begin position="1"/>
        <end position="27"/>
    </location>
</feature>
<dbReference type="EMBL" id="JASCZI010061802">
    <property type="protein sequence ID" value="MED6139542.1"/>
    <property type="molecule type" value="Genomic_DNA"/>
</dbReference>
<proteinExistence type="predicted"/>